<evidence type="ECO:0000313" key="2">
    <source>
        <dbReference type="EMBL" id="PRY29117.1"/>
    </source>
</evidence>
<dbReference type="Proteomes" id="UP000238375">
    <property type="component" value="Unassembled WGS sequence"/>
</dbReference>
<feature type="domain" description="Glycosyltransferase 2-like" evidence="1">
    <location>
        <begin position="9"/>
        <end position="111"/>
    </location>
</feature>
<gene>
    <name evidence="2" type="ORF">CLV58_12756</name>
</gene>
<dbReference type="Gene3D" id="3.90.550.10">
    <property type="entry name" value="Spore Coat Polysaccharide Biosynthesis Protein SpsA, Chain A"/>
    <property type="match status" value="1"/>
</dbReference>
<reference evidence="2 3" key="1">
    <citation type="submission" date="2018-03" db="EMBL/GenBank/DDBJ databases">
        <title>Genomic Encyclopedia of Archaeal and Bacterial Type Strains, Phase II (KMG-II): from individual species to whole genera.</title>
        <authorList>
            <person name="Goeker M."/>
        </authorList>
    </citation>
    <scope>NUCLEOTIDE SEQUENCE [LARGE SCALE GENOMIC DNA]</scope>
    <source>
        <strain evidence="2 3">DSM 28354</strain>
    </source>
</reference>
<dbReference type="RefSeq" id="WP_106140216.1">
    <property type="nucleotide sequence ID" value="NZ_PVTE01000027.1"/>
</dbReference>
<dbReference type="InterPro" id="IPR001173">
    <property type="entry name" value="Glyco_trans_2-like"/>
</dbReference>
<dbReference type="InterPro" id="IPR029044">
    <property type="entry name" value="Nucleotide-diphossugar_trans"/>
</dbReference>
<protein>
    <submittedName>
        <fullName evidence="2">GT2 family glycosyltransferase</fullName>
    </submittedName>
</protein>
<accession>A0A2T0S6R8</accession>
<comment type="caution">
    <text evidence="2">The sequence shown here is derived from an EMBL/GenBank/DDBJ whole genome shotgun (WGS) entry which is preliminary data.</text>
</comment>
<dbReference type="GO" id="GO:0016740">
    <property type="term" value="F:transferase activity"/>
    <property type="evidence" value="ECO:0007669"/>
    <property type="project" value="UniProtKB-KW"/>
</dbReference>
<dbReference type="PANTHER" id="PTHR43685:SF11">
    <property type="entry name" value="GLYCOSYLTRANSFERASE TAGX-RELATED"/>
    <property type="match status" value="1"/>
</dbReference>
<dbReference type="PANTHER" id="PTHR43685">
    <property type="entry name" value="GLYCOSYLTRANSFERASE"/>
    <property type="match status" value="1"/>
</dbReference>
<dbReference type="SUPFAM" id="SSF53448">
    <property type="entry name" value="Nucleotide-diphospho-sugar transferases"/>
    <property type="match status" value="1"/>
</dbReference>
<dbReference type="InterPro" id="IPR050834">
    <property type="entry name" value="Glycosyltransf_2"/>
</dbReference>
<dbReference type="OrthoDB" id="8936324at2"/>
<keyword evidence="3" id="KW-1185">Reference proteome</keyword>
<proteinExistence type="predicted"/>
<dbReference type="EMBL" id="PVTE01000027">
    <property type="protein sequence ID" value="PRY29117.1"/>
    <property type="molecule type" value="Genomic_DNA"/>
</dbReference>
<evidence type="ECO:0000313" key="3">
    <source>
        <dbReference type="Proteomes" id="UP000238375"/>
    </source>
</evidence>
<dbReference type="AlphaFoldDB" id="A0A2T0S6R8"/>
<name>A0A2T0S6R8_9BACT</name>
<dbReference type="Pfam" id="PF00535">
    <property type="entry name" value="Glycos_transf_2"/>
    <property type="match status" value="1"/>
</dbReference>
<evidence type="ECO:0000259" key="1">
    <source>
        <dbReference type="Pfam" id="PF00535"/>
    </source>
</evidence>
<keyword evidence="2" id="KW-0808">Transferase</keyword>
<organism evidence="2 3">
    <name type="scientific">Spirosoma oryzae</name>
    <dbReference type="NCBI Taxonomy" id="1469603"/>
    <lineage>
        <taxon>Bacteria</taxon>
        <taxon>Pseudomonadati</taxon>
        <taxon>Bacteroidota</taxon>
        <taxon>Cytophagia</taxon>
        <taxon>Cytophagales</taxon>
        <taxon>Cytophagaceae</taxon>
        <taxon>Spirosoma</taxon>
    </lineage>
</organism>
<sequence>MTFSLLIGVKNNLAYTQYVYEQTRLIYPEVEIVFVSYGSTDGTHEWLDTLHDEHVRFYHEPVEKTLSDTYNKATQLATSAYVIFAHNDMVLAPGFLEALAPLQTDNRVISYTTVEPPIFADDERPGKIVRDFGDGLDTFQRDAFFAFAEQQQRTNQQANRTVDTRNKLSFFLSVSRRVLLDMGGLDPLFNPMFCEDDDLLLRFQLKGLEPVVSLDAICYHFVSKTSRFSAEYQQRTQRIEAQSIRNFIRKWGFRNSGPVKRSYDIGLVLPNATTDVLRVVEPWCRTIYTNADVESFIREEQPLTSVDLRVKFRRLTEPVTNDVVVRVNARHVSANRIEALPELIANRLNKPRSWLKRLVNVFYPTFHREGMRIRIVNPRSHETQLINRQTVNA</sequence>